<feature type="region of interest" description="Disordered" evidence="1">
    <location>
        <begin position="60"/>
        <end position="111"/>
    </location>
</feature>
<sequence length="797" mass="89391">MRGRRSRRVPKLDSRPATMNSPATQVAPLTLNENANPEPHTVTATCRKDSHTRFDAHLRKASSDSALRSQTAEHFSVPSASPISSIPRTLPNPSTPSPFVSPLHHQSSSISTIHPPTPLDLVPVIEPNHFDCVIQAYSSVTFQPHYWQYHSQVPPQVYQRAVDVAPQFFSTIAFEPGFFPANNSNMPYPFELAGTTNYGDFERFESYSIEDLLQQASIPFGSATNMQVPARNGVLMISNIPYTVTRQEIASFLGRSANLLPSSEGCPIHIIMERSTGKTMDCFVEFPSKKDAEDTVRRINRAYDAGSAPRMGSRHIDIEMSTPAKLLKATFPRAKCISWDDGKPVQLPNQDDWSTGFDGFLTDEELFCLTRHAEQPHRSVFASKVPQRCYESLITTIWKASQSPSSHLCLPFNVVLTFFFLIIQFPWHATHLYTVHHRNALFKTLGILIRALVERMQKTNTVGLDIRLLNELVHAGLCCSGFNPRMKYCFAWWSQDPRGIESLDHDWCLYFPFDTLTYLSGHAPTALQFYAYIMSHGVVLRTDIDGLINKHTHPEIERIFGRFWFEWHDDVARDTLYKDAINYEAGVLRKFIITGFQHLHKRNSSISTIGTAPASPTHSLTSNDSERTISASRTGSMNPSIATQEASTFSAPGDMARSVEDGNNWNVPVNTRGNSQPHVSNQYLPDTPTRRVPPSVRPYRPPHQRNVSGSTHNWRMPQIQETPVAGPSQSQDRTRPAYRAPHATAHNVRSSSDPFAPAPSAGPTSHRSRSDAARLSNFNHRVFDEWLAAGRGKPAKK</sequence>
<reference evidence="3" key="1">
    <citation type="journal article" date="2017" name="Nat. Microbiol.">
        <title>Global analysis of biosynthetic gene clusters reveals vast potential of secondary metabolite production in Penicillium species.</title>
        <authorList>
            <person name="Nielsen J.C."/>
            <person name="Grijseels S."/>
            <person name="Prigent S."/>
            <person name="Ji B."/>
            <person name="Dainat J."/>
            <person name="Nielsen K.F."/>
            <person name="Frisvad J.C."/>
            <person name="Workman M."/>
            <person name="Nielsen J."/>
        </authorList>
    </citation>
    <scope>NUCLEOTIDE SEQUENCE [LARGE SCALE GENOMIC DNA]</scope>
    <source>
        <strain evidence="3">IBT 31321</strain>
    </source>
</reference>
<dbReference type="STRING" id="36646.A0A1V6UUW4"/>
<feature type="region of interest" description="Disordered" evidence="1">
    <location>
        <begin position="607"/>
        <end position="773"/>
    </location>
</feature>
<dbReference type="Gene3D" id="3.30.70.330">
    <property type="match status" value="1"/>
</dbReference>
<dbReference type="InterPro" id="IPR012677">
    <property type="entry name" value="Nucleotide-bd_a/b_plait_sf"/>
</dbReference>
<feature type="compositionally biased region" description="Low complexity" evidence="1">
    <location>
        <begin position="76"/>
        <end position="87"/>
    </location>
</feature>
<feature type="compositionally biased region" description="Low complexity" evidence="1">
    <location>
        <begin position="750"/>
        <end position="763"/>
    </location>
</feature>
<dbReference type="Proteomes" id="UP000191500">
    <property type="component" value="Unassembled WGS sequence"/>
</dbReference>
<feature type="compositionally biased region" description="Polar residues" evidence="1">
    <location>
        <begin position="661"/>
        <end position="684"/>
    </location>
</feature>
<feature type="region of interest" description="Disordered" evidence="1">
    <location>
        <begin position="1"/>
        <end position="42"/>
    </location>
</feature>
<dbReference type="EMBL" id="MDDG01000004">
    <property type="protein sequence ID" value="OQE42224.1"/>
    <property type="molecule type" value="Genomic_DNA"/>
</dbReference>
<keyword evidence="3" id="KW-1185">Reference proteome</keyword>
<accession>A0A1V6UUW4</accession>
<proteinExistence type="predicted"/>
<evidence type="ECO:0000256" key="1">
    <source>
        <dbReference type="SAM" id="MobiDB-lite"/>
    </source>
</evidence>
<dbReference type="InterPro" id="IPR035979">
    <property type="entry name" value="RBD_domain_sf"/>
</dbReference>
<dbReference type="AlphaFoldDB" id="A0A1V6UUW4"/>
<gene>
    <name evidence="2" type="ORF">PENCOP_c004G05083</name>
</gene>
<evidence type="ECO:0008006" key="4">
    <source>
        <dbReference type="Google" id="ProtNLM"/>
    </source>
</evidence>
<comment type="caution">
    <text evidence="2">The sequence shown here is derived from an EMBL/GenBank/DDBJ whole genome shotgun (WGS) entry which is preliminary data.</text>
</comment>
<evidence type="ECO:0000313" key="2">
    <source>
        <dbReference type="EMBL" id="OQE42224.1"/>
    </source>
</evidence>
<feature type="compositionally biased region" description="Polar residues" evidence="1">
    <location>
        <begin position="607"/>
        <end position="650"/>
    </location>
</feature>
<dbReference type="SUPFAM" id="SSF54928">
    <property type="entry name" value="RNA-binding domain, RBD"/>
    <property type="match status" value="1"/>
</dbReference>
<protein>
    <recommendedName>
        <fullName evidence="4">RRM domain-containing protein</fullName>
    </recommendedName>
</protein>
<dbReference type="GO" id="GO:0003676">
    <property type="term" value="F:nucleic acid binding"/>
    <property type="evidence" value="ECO:0007669"/>
    <property type="project" value="InterPro"/>
</dbReference>
<evidence type="ECO:0000313" key="3">
    <source>
        <dbReference type="Proteomes" id="UP000191500"/>
    </source>
</evidence>
<name>A0A1V6UUW4_9EURO</name>
<organism evidence="2 3">
    <name type="scientific">Penicillium coprophilum</name>
    <dbReference type="NCBI Taxonomy" id="36646"/>
    <lineage>
        <taxon>Eukaryota</taxon>
        <taxon>Fungi</taxon>
        <taxon>Dikarya</taxon>
        <taxon>Ascomycota</taxon>
        <taxon>Pezizomycotina</taxon>
        <taxon>Eurotiomycetes</taxon>
        <taxon>Eurotiomycetidae</taxon>
        <taxon>Eurotiales</taxon>
        <taxon>Aspergillaceae</taxon>
        <taxon>Penicillium</taxon>
    </lineage>
</organism>
<feature type="compositionally biased region" description="Polar residues" evidence="1">
    <location>
        <begin position="63"/>
        <end position="73"/>
    </location>
</feature>
<feature type="compositionally biased region" description="Low complexity" evidence="1">
    <location>
        <begin position="685"/>
        <end position="694"/>
    </location>
</feature>